<evidence type="ECO:0000313" key="1">
    <source>
        <dbReference type="EMBL" id="BAT27197.1"/>
    </source>
</evidence>
<protein>
    <submittedName>
        <fullName evidence="1">Uncharacterized protein</fullName>
    </submittedName>
</protein>
<organism evidence="1">
    <name type="scientific">Aureimonas frigidaquae</name>
    <dbReference type="NCBI Taxonomy" id="424757"/>
    <lineage>
        <taxon>Bacteria</taxon>
        <taxon>Pseudomonadati</taxon>
        <taxon>Pseudomonadota</taxon>
        <taxon>Alphaproteobacteria</taxon>
        <taxon>Hyphomicrobiales</taxon>
        <taxon>Aurantimonadaceae</taxon>
        <taxon>Aureimonas</taxon>
    </lineage>
</organism>
<name>A0A0P0Z013_9HYPH</name>
<proteinExistence type="predicted"/>
<dbReference type="EMBL" id="LC066375">
    <property type="protein sequence ID" value="BAT27197.1"/>
    <property type="molecule type" value="Genomic_DNA"/>
</dbReference>
<reference evidence="1" key="1">
    <citation type="journal article" date="2015" name="Proc. Natl. Acad. Sci. U.S.A.">
        <title>Bacterial clade with the ribosomal RNA operon on a small plasmid rather than the chromosome.</title>
        <authorList>
            <person name="Anda M."/>
            <person name="Ohtsubo Y."/>
            <person name="Okubo T."/>
            <person name="Sugawara M."/>
            <person name="Nagata Y."/>
            <person name="Tsuda M."/>
            <person name="Minamisawa K."/>
            <person name="Mitsui H."/>
        </authorList>
    </citation>
    <scope>NUCLEOTIDE SEQUENCE</scope>
    <source>
        <strain evidence="1">JCM 14755</strain>
    </source>
</reference>
<accession>A0A0P0Z013</accession>
<sequence>MMVGRVGVEIGALPFAGERPDKAGIRELMQRVVDGGERHGLAGLVRFLVEFFGRQVPIPRPEQEVAQRHTLARRPQARRAQALEHAEGGRVPTGYGFRKRTLFHHSDTI</sequence>
<dbReference type="AlphaFoldDB" id="A0A0P0Z013"/>